<dbReference type="InterPro" id="IPR011032">
    <property type="entry name" value="GroES-like_sf"/>
</dbReference>
<accession>A0AAN9UKT9</accession>
<protein>
    <submittedName>
        <fullName evidence="5">Secondary metabolism biosynthetic enzyme</fullName>
    </submittedName>
</protein>
<keyword evidence="3" id="KW-0560">Oxidoreductase</keyword>
<gene>
    <name evidence="5" type="ORF">SLS53_000431</name>
</gene>
<name>A0AAN9UKT9_9PEZI</name>
<dbReference type="InterPro" id="IPR047122">
    <property type="entry name" value="Trans-enoyl_RdTase-like"/>
</dbReference>
<dbReference type="InterPro" id="IPR013154">
    <property type="entry name" value="ADH-like_N"/>
</dbReference>
<comment type="caution">
    <text evidence="5">The sequence shown here is derived from an EMBL/GenBank/DDBJ whole genome shotgun (WGS) entry which is preliminary data.</text>
</comment>
<dbReference type="CDD" id="cd08249">
    <property type="entry name" value="enoyl_reductase_like"/>
    <property type="match status" value="1"/>
</dbReference>
<dbReference type="AlphaFoldDB" id="A0AAN9UKT9"/>
<dbReference type="InterPro" id="IPR036291">
    <property type="entry name" value="NAD(P)-bd_dom_sf"/>
</dbReference>
<evidence type="ECO:0000313" key="6">
    <source>
        <dbReference type="Proteomes" id="UP001320245"/>
    </source>
</evidence>
<evidence type="ECO:0000256" key="1">
    <source>
        <dbReference type="ARBA" id="ARBA00008072"/>
    </source>
</evidence>
<dbReference type="GO" id="GO:0016651">
    <property type="term" value="F:oxidoreductase activity, acting on NAD(P)H"/>
    <property type="evidence" value="ECO:0007669"/>
    <property type="project" value="InterPro"/>
</dbReference>
<proteinExistence type="inferred from homology"/>
<dbReference type="SUPFAM" id="SSF51735">
    <property type="entry name" value="NAD(P)-binding Rossmann-fold domains"/>
    <property type="match status" value="1"/>
</dbReference>
<evidence type="ECO:0000256" key="3">
    <source>
        <dbReference type="ARBA" id="ARBA00023002"/>
    </source>
</evidence>
<dbReference type="EMBL" id="JAJSPL020000001">
    <property type="protein sequence ID" value="KAK7749850.1"/>
    <property type="molecule type" value="Genomic_DNA"/>
</dbReference>
<reference evidence="5 6" key="1">
    <citation type="journal article" date="2023" name="PLoS ONE">
        <title>Cytospora paraplurivora sp. nov. isolated from orchards with fruit tree decline syndrome in Ontario, Canada.</title>
        <authorList>
            <person name="Ilyukhin E."/>
            <person name="Nguyen H.D.T."/>
            <person name="Castle A.J."/>
            <person name="Ellouze W."/>
        </authorList>
    </citation>
    <scope>NUCLEOTIDE SEQUENCE [LARGE SCALE GENOMIC DNA]</scope>
    <source>
        <strain evidence="5 6">FDS-564</strain>
    </source>
</reference>
<evidence type="ECO:0000259" key="4">
    <source>
        <dbReference type="SMART" id="SM00829"/>
    </source>
</evidence>
<feature type="domain" description="Enoyl reductase (ER)" evidence="4">
    <location>
        <begin position="19"/>
        <end position="372"/>
    </location>
</feature>
<dbReference type="PANTHER" id="PTHR45348">
    <property type="entry name" value="HYPOTHETICAL OXIDOREDUCTASE (EUROFUNG)"/>
    <property type="match status" value="1"/>
</dbReference>
<dbReference type="InterPro" id="IPR020843">
    <property type="entry name" value="ER"/>
</dbReference>
<dbReference type="Pfam" id="PF08240">
    <property type="entry name" value="ADH_N"/>
    <property type="match status" value="1"/>
</dbReference>
<dbReference type="Gene3D" id="3.90.180.10">
    <property type="entry name" value="Medium-chain alcohol dehydrogenases, catalytic domain"/>
    <property type="match status" value="1"/>
</dbReference>
<keyword evidence="6" id="KW-1185">Reference proteome</keyword>
<dbReference type="Gene3D" id="3.40.50.720">
    <property type="entry name" value="NAD(P)-binding Rossmann-like Domain"/>
    <property type="match status" value="1"/>
</dbReference>
<dbReference type="Proteomes" id="UP001320245">
    <property type="component" value="Unassembled WGS sequence"/>
</dbReference>
<dbReference type="SMART" id="SM00829">
    <property type="entry name" value="PKS_ER"/>
    <property type="match status" value="1"/>
</dbReference>
<evidence type="ECO:0000313" key="5">
    <source>
        <dbReference type="EMBL" id="KAK7749850.1"/>
    </source>
</evidence>
<sequence>MDMSKPKVPRLHRALVATGPSVLDLKSVAVPRIAPDEVLVRTMAVALNPSDYKFLDQSTALGAVLGADFSGIVVRLGGNVHGILDIGDRVLGPAFGANPSNPGNGAFAQYVTVPARLCVRLPDAVDFAAGASLPTAIYTVGFVFRSLGIELHVNEALGSSTTPPTIRGQDDGEGQQSSRGFVLVHGGATATGTVALQLLRAAGYTPLATCSPSNFALVYNRGAAAAFNYASPTVRDEIRDFTHGKLSLALDCIGNPASMVLCYGAIGDGGGRYATLEPYPARLAARRRDISPDWILAWTLFAKELRLPEPYYRPSIPEDREFGEAWAGSMQRLLEAGLLRPHPLNIYKTGLSAVIPGLDLLRKHQVRGKKLVVMV</sequence>
<evidence type="ECO:0000256" key="2">
    <source>
        <dbReference type="ARBA" id="ARBA00022857"/>
    </source>
</evidence>
<dbReference type="PANTHER" id="PTHR45348:SF6">
    <property type="entry name" value="TRANS-ENOYL REDUCTASE APDC"/>
    <property type="match status" value="1"/>
</dbReference>
<organism evidence="5 6">
    <name type="scientific">Cytospora paraplurivora</name>
    <dbReference type="NCBI Taxonomy" id="2898453"/>
    <lineage>
        <taxon>Eukaryota</taxon>
        <taxon>Fungi</taxon>
        <taxon>Dikarya</taxon>
        <taxon>Ascomycota</taxon>
        <taxon>Pezizomycotina</taxon>
        <taxon>Sordariomycetes</taxon>
        <taxon>Sordariomycetidae</taxon>
        <taxon>Diaporthales</taxon>
        <taxon>Cytosporaceae</taxon>
        <taxon>Cytospora</taxon>
    </lineage>
</organism>
<keyword evidence="2" id="KW-0521">NADP</keyword>
<dbReference type="SUPFAM" id="SSF50129">
    <property type="entry name" value="GroES-like"/>
    <property type="match status" value="1"/>
</dbReference>
<comment type="similarity">
    <text evidence="1">Belongs to the zinc-containing alcohol dehydrogenase family.</text>
</comment>